<organism evidence="10 11">
    <name type="scientific">SAR86 cluster bacterium</name>
    <dbReference type="NCBI Taxonomy" id="2030880"/>
    <lineage>
        <taxon>Bacteria</taxon>
        <taxon>Pseudomonadati</taxon>
        <taxon>Pseudomonadota</taxon>
        <taxon>Gammaproteobacteria</taxon>
        <taxon>SAR86 cluster</taxon>
    </lineage>
</organism>
<keyword evidence="9" id="KW-0670">Pyruvate</keyword>
<sequence>MKGRHAIIECYGKQSKLSASELLSLMESAATAAGAIVLHSSVHEFGEGFGNTGVVMLAESHISVHTWPELNYAAFDVFLCGDSVAIETAIDVLKNADSESVCKVQILERGTQAFNLETDIN</sequence>
<keyword evidence="4" id="KW-0745">Spermidine biosynthesis</keyword>
<dbReference type="PANTHER" id="PTHR33866">
    <property type="entry name" value="S-ADENOSYLMETHIONINE DECARBOXYLASE PROENZYME"/>
    <property type="match status" value="1"/>
</dbReference>
<dbReference type="Proteomes" id="UP000218172">
    <property type="component" value="Unassembled WGS sequence"/>
</dbReference>
<keyword evidence="3" id="KW-0068">Autocatalytic cleavage</keyword>
<proteinExistence type="predicted"/>
<gene>
    <name evidence="10" type="primary">speD</name>
    <name evidence="10" type="ORF">COC19_03975</name>
</gene>
<dbReference type="Gene3D" id="3.60.90.10">
    <property type="entry name" value="S-adenosylmethionine decarboxylase"/>
    <property type="match status" value="1"/>
</dbReference>
<keyword evidence="2" id="KW-0210">Decarboxylase</keyword>
<evidence type="ECO:0000313" key="11">
    <source>
        <dbReference type="Proteomes" id="UP000218172"/>
    </source>
</evidence>
<keyword evidence="6" id="KW-0865">Zymogen</keyword>
<evidence type="ECO:0000256" key="2">
    <source>
        <dbReference type="ARBA" id="ARBA00022793"/>
    </source>
</evidence>
<dbReference type="NCBIfam" id="TIGR03330">
    <property type="entry name" value="SAM_DCase_Bsu"/>
    <property type="match status" value="1"/>
</dbReference>
<dbReference type="GO" id="GO:0004014">
    <property type="term" value="F:adenosylmethionine decarboxylase activity"/>
    <property type="evidence" value="ECO:0007669"/>
    <property type="project" value="InterPro"/>
</dbReference>
<evidence type="ECO:0000313" key="10">
    <source>
        <dbReference type="EMBL" id="PCH61859.1"/>
    </source>
</evidence>
<evidence type="ECO:0000256" key="6">
    <source>
        <dbReference type="ARBA" id="ARBA00023145"/>
    </source>
</evidence>
<dbReference type="PANTHER" id="PTHR33866:SF2">
    <property type="entry name" value="S-ADENOSYLMETHIONINE DECARBOXYLASE PROENZYME"/>
    <property type="match status" value="1"/>
</dbReference>
<evidence type="ECO:0000256" key="8">
    <source>
        <dbReference type="ARBA" id="ARBA00023270"/>
    </source>
</evidence>
<dbReference type="InterPro" id="IPR003826">
    <property type="entry name" value="AdoMetDC_fam_prok"/>
</dbReference>
<reference evidence="11" key="1">
    <citation type="submission" date="2017-08" db="EMBL/GenBank/DDBJ databases">
        <title>A dynamic microbial community with high functional redundancy inhabits the cold, oxic subseafloor aquifer.</title>
        <authorList>
            <person name="Tully B.J."/>
            <person name="Wheat C.G."/>
            <person name="Glazer B.T."/>
            <person name="Huber J.A."/>
        </authorList>
    </citation>
    <scope>NUCLEOTIDE SEQUENCE [LARGE SCALE GENOMIC DNA]</scope>
</reference>
<comment type="cofactor">
    <cofactor evidence="1">
        <name>pyruvate</name>
        <dbReference type="ChEBI" id="CHEBI:15361"/>
    </cofactor>
</comment>
<dbReference type="AlphaFoldDB" id="A0A2A4MNN8"/>
<keyword evidence="8" id="KW-0704">Schiff base</keyword>
<evidence type="ECO:0000256" key="4">
    <source>
        <dbReference type="ARBA" id="ARBA00023066"/>
    </source>
</evidence>
<dbReference type="Pfam" id="PF02675">
    <property type="entry name" value="AdoMet_dc"/>
    <property type="match status" value="1"/>
</dbReference>
<evidence type="ECO:0000256" key="1">
    <source>
        <dbReference type="ARBA" id="ARBA00001928"/>
    </source>
</evidence>
<keyword evidence="7" id="KW-0456">Lyase</keyword>
<name>A0A2A4MNN8_9GAMM</name>
<evidence type="ECO:0000256" key="9">
    <source>
        <dbReference type="ARBA" id="ARBA00023317"/>
    </source>
</evidence>
<dbReference type="EMBL" id="NVQR01000054">
    <property type="protein sequence ID" value="PCH61859.1"/>
    <property type="molecule type" value="Genomic_DNA"/>
</dbReference>
<dbReference type="InterPro" id="IPR016067">
    <property type="entry name" value="S-AdoMet_deCO2ase_core"/>
</dbReference>
<dbReference type="SUPFAM" id="SSF56276">
    <property type="entry name" value="S-adenosylmethionine decarboxylase"/>
    <property type="match status" value="1"/>
</dbReference>
<protein>
    <submittedName>
        <fullName evidence="10">Adenosylmethionine decarboxylase</fullName>
    </submittedName>
</protein>
<evidence type="ECO:0000256" key="3">
    <source>
        <dbReference type="ARBA" id="ARBA00022813"/>
    </source>
</evidence>
<evidence type="ECO:0000256" key="7">
    <source>
        <dbReference type="ARBA" id="ARBA00023239"/>
    </source>
</evidence>
<keyword evidence="5" id="KW-0620">Polyamine biosynthesis</keyword>
<accession>A0A2A4MNN8</accession>
<evidence type="ECO:0000256" key="5">
    <source>
        <dbReference type="ARBA" id="ARBA00023115"/>
    </source>
</evidence>
<dbReference type="GO" id="GO:0005829">
    <property type="term" value="C:cytosol"/>
    <property type="evidence" value="ECO:0007669"/>
    <property type="project" value="TreeGrafter"/>
</dbReference>
<dbReference type="GO" id="GO:0008295">
    <property type="term" value="P:spermidine biosynthetic process"/>
    <property type="evidence" value="ECO:0007669"/>
    <property type="project" value="UniProtKB-KW"/>
</dbReference>
<comment type="caution">
    <text evidence="10">The sequence shown here is derived from an EMBL/GenBank/DDBJ whole genome shotgun (WGS) entry which is preliminary data.</text>
</comment>
<dbReference type="InterPro" id="IPR017716">
    <property type="entry name" value="S-AdoMet_deCOase_pro-enz"/>
</dbReference>